<dbReference type="VEuPathDB" id="FungiDB:C8Q69DRAFT_84671"/>
<dbReference type="Proteomes" id="UP000283841">
    <property type="component" value="Unassembled WGS sequence"/>
</dbReference>
<keyword evidence="1" id="KW-0732">Signal</keyword>
<keyword evidence="3" id="KW-1185">Reference proteome</keyword>
<evidence type="ECO:0000313" key="2">
    <source>
        <dbReference type="EMBL" id="RWQ92628.1"/>
    </source>
</evidence>
<reference evidence="2 3" key="1">
    <citation type="journal article" date="2018" name="Front. Microbiol.">
        <title>Genomic and genetic insights into a cosmopolitan fungus, Paecilomyces variotii (Eurotiales).</title>
        <authorList>
            <person name="Urquhart A.S."/>
            <person name="Mondo S.J."/>
            <person name="Makela M.R."/>
            <person name="Hane J.K."/>
            <person name="Wiebenga A."/>
            <person name="He G."/>
            <person name="Mihaltcheva S."/>
            <person name="Pangilinan J."/>
            <person name="Lipzen A."/>
            <person name="Barry K."/>
            <person name="de Vries R.P."/>
            <person name="Grigoriev I.V."/>
            <person name="Idnurm A."/>
        </authorList>
    </citation>
    <scope>NUCLEOTIDE SEQUENCE [LARGE SCALE GENOMIC DNA]</scope>
    <source>
        <strain evidence="2 3">CBS 101075</strain>
    </source>
</reference>
<dbReference type="PANTHER" id="PTHR39599:SF1">
    <property type="entry name" value="GPI-ANCHORED PROTEIN (EUROFUNG)"/>
    <property type="match status" value="1"/>
</dbReference>
<comment type="caution">
    <text evidence="2">The sequence shown here is derived from an EMBL/GenBank/DDBJ whole genome shotgun (WGS) entry which is preliminary data.</text>
</comment>
<evidence type="ECO:0008006" key="4">
    <source>
        <dbReference type="Google" id="ProtNLM"/>
    </source>
</evidence>
<evidence type="ECO:0000313" key="3">
    <source>
        <dbReference type="Proteomes" id="UP000283841"/>
    </source>
</evidence>
<organism evidence="2 3">
    <name type="scientific">Byssochlamys spectabilis</name>
    <name type="common">Paecilomyces variotii</name>
    <dbReference type="NCBI Taxonomy" id="264951"/>
    <lineage>
        <taxon>Eukaryota</taxon>
        <taxon>Fungi</taxon>
        <taxon>Dikarya</taxon>
        <taxon>Ascomycota</taxon>
        <taxon>Pezizomycotina</taxon>
        <taxon>Eurotiomycetes</taxon>
        <taxon>Eurotiomycetidae</taxon>
        <taxon>Eurotiales</taxon>
        <taxon>Thermoascaceae</taxon>
        <taxon>Paecilomyces</taxon>
    </lineage>
</organism>
<dbReference type="RefSeq" id="XP_028482273.1">
    <property type="nucleotide sequence ID" value="XM_028634101.1"/>
</dbReference>
<proteinExistence type="predicted"/>
<dbReference type="PANTHER" id="PTHR39599">
    <property type="entry name" value="GPI-ANCHORED PROTEIN (EUROFUNG)-RELATED-RELATED"/>
    <property type="match status" value="1"/>
</dbReference>
<protein>
    <recommendedName>
        <fullName evidence="4">GPI anchored protein</fullName>
    </recommendedName>
</protein>
<feature type="signal peptide" evidence="1">
    <location>
        <begin position="1"/>
        <end position="18"/>
    </location>
</feature>
<gene>
    <name evidence="2" type="ORF">C8Q69DRAFT_84671</name>
</gene>
<sequence>MKPSILPAGLLLALSVLAIDTSPFYPPWSDPTIEKRAAEVLDILLKRDDNCPSGYNACTGLGNSGACCRDGTICSLDAASHIACCPTGASCTGSLSGSPTETGSTSSGFMFPQPTSASTTTSDSPSITGTTVTGAPYPFVYIPTTFANAQTCSSYYSQCQSQYSSCQSSLGGTNGVTVAGSGGAGITVQGATATADAQSICSSLSRKACYGLQIGYCTAFGSSGESATTTNGQFVNPNDAPSIRVSSSLYDLGVAVAVGIAGIFI</sequence>
<name>A0A443HLE6_BYSSP</name>
<dbReference type="AlphaFoldDB" id="A0A443HLE6"/>
<evidence type="ECO:0000256" key="1">
    <source>
        <dbReference type="SAM" id="SignalP"/>
    </source>
</evidence>
<dbReference type="GeneID" id="39603378"/>
<dbReference type="EMBL" id="RCNU01000012">
    <property type="protein sequence ID" value="RWQ92628.1"/>
    <property type="molecule type" value="Genomic_DNA"/>
</dbReference>
<feature type="chain" id="PRO_5019509192" description="GPI anchored protein" evidence="1">
    <location>
        <begin position="19"/>
        <end position="265"/>
    </location>
</feature>
<accession>A0A443HLE6</accession>